<dbReference type="PROSITE" id="PS50846">
    <property type="entry name" value="HMA_2"/>
    <property type="match status" value="1"/>
</dbReference>
<evidence type="ECO:0000256" key="2">
    <source>
        <dbReference type="ARBA" id="ARBA00006024"/>
    </source>
</evidence>
<feature type="transmembrane region" description="Helical" evidence="10">
    <location>
        <begin position="330"/>
        <end position="348"/>
    </location>
</feature>
<keyword evidence="3 10" id="KW-0812">Transmembrane</keyword>
<evidence type="ECO:0000256" key="3">
    <source>
        <dbReference type="ARBA" id="ARBA00022692"/>
    </source>
</evidence>
<evidence type="ECO:0000313" key="12">
    <source>
        <dbReference type="EMBL" id="VAX22638.1"/>
    </source>
</evidence>
<evidence type="ECO:0000256" key="5">
    <source>
        <dbReference type="ARBA" id="ARBA00022741"/>
    </source>
</evidence>
<dbReference type="PRINTS" id="PR00119">
    <property type="entry name" value="CATATPASE"/>
</dbReference>
<evidence type="ECO:0000259" key="11">
    <source>
        <dbReference type="PROSITE" id="PS50846"/>
    </source>
</evidence>
<dbReference type="GO" id="GO:0046872">
    <property type="term" value="F:metal ion binding"/>
    <property type="evidence" value="ECO:0007669"/>
    <property type="project" value="UniProtKB-KW"/>
</dbReference>
<name>A0A3B1CFB1_9ZZZZ</name>
<gene>
    <name evidence="12" type="ORF">MNBD_NITROSPINAE04-1890</name>
</gene>
<dbReference type="PRINTS" id="PR00941">
    <property type="entry name" value="CDATPASE"/>
</dbReference>
<dbReference type="SFLD" id="SFLDF00027">
    <property type="entry name" value="p-type_atpase"/>
    <property type="match status" value="1"/>
</dbReference>
<dbReference type="AlphaFoldDB" id="A0A3B1CFB1"/>
<dbReference type="PANTHER" id="PTHR48085">
    <property type="entry name" value="CADMIUM/ZINC-TRANSPORTING ATPASE HMA2-RELATED"/>
    <property type="match status" value="1"/>
</dbReference>
<dbReference type="SUPFAM" id="SSF55008">
    <property type="entry name" value="HMA, heavy metal-associated domain"/>
    <property type="match status" value="1"/>
</dbReference>
<dbReference type="InterPro" id="IPR008250">
    <property type="entry name" value="ATPase_P-typ_transduc_dom_A_sf"/>
</dbReference>
<evidence type="ECO:0000256" key="1">
    <source>
        <dbReference type="ARBA" id="ARBA00004141"/>
    </source>
</evidence>
<dbReference type="SFLD" id="SFLDG00002">
    <property type="entry name" value="C1.7:_P-type_atpase_like"/>
    <property type="match status" value="1"/>
</dbReference>
<dbReference type="InterPro" id="IPR044492">
    <property type="entry name" value="P_typ_ATPase_HD_dom"/>
</dbReference>
<dbReference type="InterPro" id="IPR023298">
    <property type="entry name" value="ATPase_P-typ_TM_dom_sf"/>
</dbReference>
<accession>A0A3B1CFB1</accession>
<keyword evidence="9 10" id="KW-0472">Membrane</keyword>
<keyword evidence="8 10" id="KW-1133">Transmembrane helix</keyword>
<feature type="domain" description="HMA" evidence="11">
    <location>
        <begin position="2"/>
        <end position="69"/>
    </location>
</feature>
<dbReference type="NCBIfam" id="TIGR01512">
    <property type="entry name" value="ATPase-IB2_Cd"/>
    <property type="match status" value="1"/>
</dbReference>
<dbReference type="InterPro" id="IPR051014">
    <property type="entry name" value="Cation_Transport_ATPase_IB"/>
</dbReference>
<dbReference type="EC" id="3.6.3.3" evidence="12"/>
<dbReference type="EMBL" id="UOGA01000227">
    <property type="protein sequence ID" value="VAX22638.1"/>
    <property type="molecule type" value="Genomic_DNA"/>
</dbReference>
<organism evidence="12">
    <name type="scientific">hydrothermal vent metagenome</name>
    <dbReference type="NCBI Taxonomy" id="652676"/>
    <lineage>
        <taxon>unclassified sequences</taxon>
        <taxon>metagenomes</taxon>
        <taxon>ecological metagenomes</taxon>
    </lineage>
</organism>
<dbReference type="GO" id="GO:0005524">
    <property type="term" value="F:ATP binding"/>
    <property type="evidence" value="ECO:0007669"/>
    <property type="project" value="UniProtKB-KW"/>
</dbReference>
<dbReference type="NCBIfam" id="TIGR01525">
    <property type="entry name" value="ATPase-IB_hvy"/>
    <property type="match status" value="1"/>
</dbReference>
<feature type="transmembrane region" description="Helical" evidence="10">
    <location>
        <begin position="670"/>
        <end position="691"/>
    </location>
</feature>
<evidence type="ECO:0000256" key="8">
    <source>
        <dbReference type="ARBA" id="ARBA00022989"/>
    </source>
</evidence>
<dbReference type="EC" id="3.6.3.4" evidence="12"/>
<evidence type="ECO:0000256" key="9">
    <source>
        <dbReference type="ARBA" id="ARBA00023136"/>
    </source>
</evidence>
<dbReference type="InterPro" id="IPR001757">
    <property type="entry name" value="P_typ_ATPase"/>
</dbReference>
<dbReference type="InterPro" id="IPR036412">
    <property type="entry name" value="HAD-like_sf"/>
</dbReference>
<dbReference type="Pfam" id="PF00702">
    <property type="entry name" value="Hydrolase"/>
    <property type="match status" value="1"/>
</dbReference>
<dbReference type="FunFam" id="2.70.150.10:FF:000002">
    <property type="entry name" value="Copper-transporting ATPase 1, putative"/>
    <property type="match status" value="1"/>
</dbReference>
<dbReference type="Gene3D" id="3.40.50.1000">
    <property type="entry name" value="HAD superfamily/HAD-like"/>
    <property type="match status" value="1"/>
</dbReference>
<dbReference type="SUPFAM" id="SSF81653">
    <property type="entry name" value="Calcium ATPase, transduction domain A"/>
    <property type="match status" value="1"/>
</dbReference>
<dbReference type="InterPro" id="IPR027256">
    <property type="entry name" value="P-typ_ATPase_IB"/>
</dbReference>
<keyword evidence="5" id="KW-0547">Nucleotide-binding</keyword>
<dbReference type="SUPFAM" id="SSF56784">
    <property type="entry name" value="HAD-like"/>
    <property type="match status" value="1"/>
</dbReference>
<comment type="similarity">
    <text evidence="2">Belongs to the cation transport ATPase (P-type) (TC 3.A.3) family. Type IB subfamily.</text>
</comment>
<feature type="transmembrane region" description="Helical" evidence="10">
    <location>
        <begin position="360"/>
        <end position="389"/>
    </location>
</feature>
<reference evidence="12" key="1">
    <citation type="submission" date="2018-06" db="EMBL/GenBank/DDBJ databases">
        <authorList>
            <person name="Zhirakovskaya E."/>
        </authorList>
    </citation>
    <scope>NUCLEOTIDE SEQUENCE</scope>
</reference>
<dbReference type="Gene3D" id="3.30.70.100">
    <property type="match status" value="1"/>
</dbReference>
<dbReference type="Gene3D" id="2.70.150.10">
    <property type="entry name" value="Calcium-transporting ATPase, cytoplasmic transduction domain A"/>
    <property type="match status" value="1"/>
</dbReference>
<evidence type="ECO:0000256" key="4">
    <source>
        <dbReference type="ARBA" id="ARBA00022723"/>
    </source>
</evidence>
<dbReference type="Gene3D" id="3.40.1110.10">
    <property type="entry name" value="Calcium-transporting ATPase, cytoplasmic domain N"/>
    <property type="match status" value="1"/>
</dbReference>
<evidence type="ECO:0000256" key="6">
    <source>
        <dbReference type="ARBA" id="ARBA00022840"/>
    </source>
</evidence>
<proteinExistence type="inferred from homology"/>
<dbReference type="SUPFAM" id="SSF81665">
    <property type="entry name" value="Calcium ATPase, transmembrane domain M"/>
    <property type="match status" value="1"/>
</dbReference>
<feature type="transmembrane region" description="Helical" evidence="10">
    <location>
        <begin position="129"/>
        <end position="148"/>
    </location>
</feature>
<keyword evidence="6" id="KW-0067">ATP-binding</keyword>
<evidence type="ECO:0000256" key="10">
    <source>
        <dbReference type="SAM" id="Phobius"/>
    </source>
</evidence>
<dbReference type="InterPro" id="IPR036163">
    <property type="entry name" value="HMA_dom_sf"/>
</dbReference>
<dbReference type="NCBIfam" id="TIGR01494">
    <property type="entry name" value="ATPase_P-type"/>
    <property type="match status" value="1"/>
</dbReference>
<dbReference type="InterPro" id="IPR059000">
    <property type="entry name" value="ATPase_P-type_domA"/>
</dbReference>
<dbReference type="InterPro" id="IPR023299">
    <property type="entry name" value="ATPase_P-typ_cyto_dom_N"/>
</dbReference>
<feature type="transmembrane region" description="Helical" evidence="10">
    <location>
        <begin position="697"/>
        <end position="718"/>
    </location>
</feature>
<dbReference type="PANTHER" id="PTHR48085:SF5">
    <property type="entry name" value="CADMIUM_ZINC-TRANSPORTING ATPASE HMA4-RELATED"/>
    <property type="match status" value="1"/>
</dbReference>
<dbReference type="InterPro" id="IPR006121">
    <property type="entry name" value="HMA_dom"/>
</dbReference>
<keyword evidence="12" id="KW-0378">Hydrolase</keyword>
<dbReference type="GO" id="GO:0019829">
    <property type="term" value="F:ATPase-coupled monoatomic cation transmembrane transporter activity"/>
    <property type="evidence" value="ECO:0007669"/>
    <property type="project" value="InterPro"/>
</dbReference>
<keyword evidence="7" id="KW-1278">Translocase</keyword>
<dbReference type="InterPro" id="IPR023214">
    <property type="entry name" value="HAD_sf"/>
</dbReference>
<dbReference type="SFLD" id="SFLDS00003">
    <property type="entry name" value="Haloacid_Dehalogenase"/>
    <property type="match status" value="1"/>
</dbReference>
<sequence>MNRISFKIRGMDCAEEVVALKREVGPITGGEENLSFDLLNGKMSVSFESETIDEEMIRKAVSGTGMEAVFWEEREKKASGAFWKRRGKLLMTGASGLSLFAGFVVHWLLHGDFMHALTAGAGVESHVFPMASIILYTCSIVAGAWFIAPKALYAARAFRPDINLLMIIAVTGAVAIGEWLEAATVTFLFSVSLALETWSISRARHAVETLMDLSPLTALLLKEDGSEEKVSPEKVLVGSIILVKPGEKIPLDGEVIHGASHVNQAPITGESVPVDKTPGDIVFAGTINGDGALKIKNTKPAQDTTLAHIIRLTQEAFSKRSRSEQWVEKFARVYTPVVMGLALGFMLVPPLAFGGIWEDWFYRALVLLVIACPCALVISTPVSVVAALTSSARNGVLIKGGTYMEAPARLEAVALDKTGTLSEGKPSVVDIVPFSDHDEKELLERAAAIEAHSGHPLARAIVEHAQKRGIAIRPAKDHQAIRGKGATGRFNGDRYWLGSHRFLEERGQETEEVHQMLEAMTKEGSTVVVVGNDTHVCGFISISDTIRPEAKQTIQDMRGAGVKHIVMLTGDNEGAAKAIAKGLGIDEVQAELLPADKIAAVDNLVARYNSVAMVGDGVNDAPAMARATLGIAMGAAGSDAAIETADIVLMSDDLSKLPWLIRHSSRTLSVIRQNIGFSLSVKVVFVVLTFLGHASLWAAIAADMGASLLVIFNGLRLLNGRSQ</sequence>
<comment type="subcellular location">
    <subcellularLocation>
        <location evidence="1">Membrane</location>
        <topology evidence="1">Multi-pass membrane protein</topology>
    </subcellularLocation>
</comment>
<keyword evidence="4" id="KW-0479">Metal-binding</keyword>
<protein>
    <submittedName>
        <fullName evidence="12">Lead, cadmium, zinc and mercury transporting ATPase Copper-translocating P-type ATPase</fullName>
        <ecNumber evidence="12">3.6.3.3</ecNumber>
        <ecNumber evidence="12">3.6.3.4</ecNumber>
    </submittedName>
</protein>
<dbReference type="Pfam" id="PF00122">
    <property type="entry name" value="E1-E2_ATPase"/>
    <property type="match status" value="1"/>
</dbReference>
<dbReference type="GO" id="GO:0016887">
    <property type="term" value="F:ATP hydrolysis activity"/>
    <property type="evidence" value="ECO:0007669"/>
    <property type="project" value="InterPro"/>
</dbReference>
<feature type="transmembrane region" description="Helical" evidence="10">
    <location>
        <begin position="89"/>
        <end position="109"/>
    </location>
</feature>
<evidence type="ECO:0000256" key="7">
    <source>
        <dbReference type="ARBA" id="ARBA00022967"/>
    </source>
</evidence>
<dbReference type="GO" id="GO:0016020">
    <property type="term" value="C:membrane"/>
    <property type="evidence" value="ECO:0007669"/>
    <property type="project" value="UniProtKB-SubCell"/>
</dbReference>